<proteinExistence type="predicted"/>
<accession>A0A0A9FZK8</accession>
<evidence type="ECO:0000313" key="1">
    <source>
        <dbReference type="EMBL" id="JAE13818.1"/>
    </source>
</evidence>
<reference evidence="1" key="2">
    <citation type="journal article" date="2015" name="Data Brief">
        <title>Shoot transcriptome of the giant reed, Arundo donax.</title>
        <authorList>
            <person name="Barrero R.A."/>
            <person name="Guerrero F.D."/>
            <person name="Moolhuijzen P."/>
            <person name="Goolsby J.A."/>
            <person name="Tidwell J."/>
            <person name="Bellgard S.E."/>
            <person name="Bellgard M.I."/>
        </authorList>
    </citation>
    <scope>NUCLEOTIDE SEQUENCE</scope>
    <source>
        <tissue evidence="1">Shoot tissue taken approximately 20 cm above the soil surface</tissue>
    </source>
</reference>
<sequence>MQLCVECFFIVIYYSSLCCD</sequence>
<name>A0A0A9FZK8_ARUDO</name>
<reference evidence="1" key="1">
    <citation type="submission" date="2014-09" db="EMBL/GenBank/DDBJ databases">
        <authorList>
            <person name="Magalhaes I.L.F."/>
            <person name="Oliveira U."/>
            <person name="Santos F.R."/>
            <person name="Vidigal T.H.D.A."/>
            <person name="Brescovit A.D."/>
            <person name="Santos A.J."/>
        </authorList>
    </citation>
    <scope>NUCLEOTIDE SEQUENCE</scope>
    <source>
        <tissue evidence="1">Shoot tissue taken approximately 20 cm above the soil surface</tissue>
    </source>
</reference>
<dbReference type="EMBL" id="GBRH01184078">
    <property type="protein sequence ID" value="JAE13818.1"/>
    <property type="molecule type" value="Transcribed_RNA"/>
</dbReference>
<organism evidence="1">
    <name type="scientific">Arundo donax</name>
    <name type="common">Giant reed</name>
    <name type="synonym">Donax arundinaceus</name>
    <dbReference type="NCBI Taxonomy" id="35708"/>
    <lineage>
        <taxon>Eukaryota</taxon>
        <taxon>Viridiplantae</taxon>
        <taxon>Streptophyta</taxon>
        <taxon>Embryophyta</taxon>
        <taxon>Tracheophyta</taxon>
        <taxon>Spermatophyta</taxon>
        <taxon>Magnoliopsida</taxon>
        <taxon>Liliopsida</taxon>
        <taxon>Poales</taxon>
        <taxon>Poaceae</taxon>
        <taxon>PACMAD clade</taxon>
        <taxon>Arundinoideae</taxon>
        <taxon>Arundineae</taxon>
        <taxon>Arundo</taxon>
    </lineage>
</organism>
<dbReference type="AlphaFoldDB" id="A0A0A9FZK8"/>
<protein>
    <submittedName>
        <fullName evidence="1">Uncharacterized protein</fullName>
    </submittedName>
</protein>